<dbReference type="GO" id="GO:0006355">
    <property type="term" value="P:regulation of DNA-templated transcription"/>
    <property type="evidence" value="ECO:0007669"/>
    <property type="project" value="InterPro"/>
</dbReference>
<evidence type="ECO:0000256" key="12">
    <source>
        <dbReference type="ARBA" id="ARBA00023012"/>
    </source>
</evidence>
<dbReference type="FunFam" id="3.30.565.10:FF:000006">
    <property type="entry name" value="Sensor histidine kinase WalK"/>
    <property type="match status" value="1"/>
</dbReference>
<keyword evidence="18" id="KW-1185">Reference proteome</keyword>
<dbReference type="RefSeq" id="WP_042534205.1">
    <property type="nucleotide sequence ID" value="NZ_CAXOIH010000007.1"/>
</dbReference>
<dbReference type="FunFam" id="1.10.287.130:FF:000001">
    <property type="entry name" value="Two-component sensor histidine kinase"/>
    <property type="match status" value="1"/>
</dbReference>
<keyword evidence="6" id="KW-0808">Transferase</keyword>
<dbReference type="InterPro" id="IPR003660">
    <property type="entry name" value="HAMP_dom"/>
</dbReference>
<dbReference type="PANTHER" id="PTHR42878:SF3">
    <property type="entry name" value="HISTIDINE PROTEIN KINASE SAES"/>
    <property type="match status" value="1"/>
</dbReference>
<keyword evidence="11 14" id="KW-1133">Transmembrane helix</keyword>
<evidence type="ECO:0000256" key="8">
    <source>
        <dbReference type="ARBA" id="ARBA00022741"/>
    </source>
</evidence>
<dbReference type="EMBL" id="CDGG01000001">
    <property type="protein sequence ID" value="CEI83781.1"/>
    <property type="molecule type" value="Genomic_DNA"/>
</dbReference>
<dbReference type="InterPro" id="IPR050351">
    <property type="entry name" value="BphY/WalK/GraS-like"/>
</dbReference>
<dbReference type="PRINTS" id="PR00344">
    <property type="entry name" value="BCTRLSENSOR"/>
</dbReference>
<keyword evidence="7 14" id="KW-0812">Transmembrane</keyword>
<evidence type="ECO:0000259" key="16">
    <source>
        <dbReference type="PROSITE" id="PS50885"/>
    </source>
</evidence>
<dbReference type="InterPro" id="IPR013767">
    <property type="entry name" value="PAS_fold"/>
</dbReference>
<dbReference type="InterPro" id="IPR000014">
    <property type="entry name" value="PAS"/>
</dbReference>
<feature type="domain" description="Histidine kinase" evidence="15">
    <location>
        <begin position="364"/>
        <end position="583"/>
    </location>
</feature>
<dbReference type="Gene3D" id="6.10.340.10">
    <property type="match status" value="1"/>
</dbReference>
<organism evidence="17 18">
    <name type="scientific">Oceanobacillus oncorhynchi</name>
    <dbReference type="NCBI Taxonomy" id="545501"/>
    <lineage>
        <taxon>Bacteria</taxon>
        <taxon>Bacillati</taxon>
        <taxon>Bacillota</taxon>
        <taxon>Bacilli</taxon>
        <taxon>Bacillales</taxon>
        <taxon>Bacillaceae</taxon>
        <taxon>Oceanobacillus</taxon>
    </lineage>
</organism>
<evidence type="ECO:0000256" key="5">
    <source>
        <dbReference type="ARBA" id="ARBA00022553"/>
    </source>
</evidence>
<dbReference type="Pfam" id="PF18698">
    <property type="entry name" value="HisK_sensor"/>
    <property type="match status" value="1"/>
</dbReference>
<comment type="catalytic activity">
    <reaction evidence="1">
        <text>ATP + protein L-histidine = ADP + protein N-phospho-L-histidine.</text>
        <dbReference type="EC" id="2.7.13.3"/>
    </reaction>
</comment>
<dbReference type="GO" id="GO:0005886">
    <property type="term" value="C:plasma membrane"/>
    <property type="evidence" value="ECO:0007669"/>
    <property type="project" value="UniProtKB-SubCell"/>
</dbReference>
<dbReference type="InterPro" id="IPR036097">
    <property type="entry name" value="HisK_dim/P_sf"/>
</dbReference>
<dbReference type="Pfam" id="PF02518">
    <property type="entry name" value="HATPase_c"/>
    <property type="match status" value="1"/>
</dbReference>
<dbReference type="Proteomes" id="UP000040453">
    <property type="component" value="Unassembled WGS sequence"/>
</dbReference>
<keyword evidence="5" id="KW-0597">Phosphoprotein</keyword>
<dbReference type="Gene3D" id="1.10.287.130">
    <property type="match status" value="1"/>
</dbReference>
<name>A0A0A1MYG5_9BACI</name>
<dbReference type="Gene3D" id="3.30.450.20">
    <property type="entry name" value="PAS domain"/>
    <property type="match status" value="1"/>
</dbReference>
<keyword evidence="8" id="KW-0547">Nucleotide-binding</keyword>
<evidence type="ECO:0000313" key="17">
    <source>
        <dbReference type="EMBL" id="CEI83781.1"/>
    </source>
</evidence>
<evidence type="ECO:0000256" key="4">
    <source>
        <dbReference type="ARBA" id="ARBA00022475"/>
    </source>
</evidence>
<keyword evidence="9" id="KW-0418">Kinase</keyword>
<dbReference type="STRING" id="545501.BN997_03702"/>
<dbReference type="Pfam" id="PF00512">
    <property type="entry name" value="HisKA"/>
    <property type="match status" value="1"/>
</dbReference>
<gene>
    <name evidence="17" type="primary">srrB</name>
    <name evidence="17" type="ORF">BN997_03702</name>
</gene>
<evidence type="ECO:0000256" key="1">
    <source>
        <dbReference type="ARBA" id="ARBA00000085"/>
    </source>
</evidence>
<evidence type="ECO:0000256" key="10">
    <source>
        <dbReference type="ARBA" id="ARBA00022840"/>
    </source>
</evidence>
<dbReference type="OrthoDB" id="9813151at2"/>
<keyword evidence="13 14" id="KW-0472">Membrane</keyword>
<dbReference type="SMART" id="SM00091">
    <property type="entry name" value="PAS"/>
    <property type="match status" value="1"/>
</dbReference>
<feature type="domain" description="HAMP" evidence="16">
    <location>
        <begin position="187"/>
        <end position="239"/>
    </location>
</feature>
<dbReference type="GO" id="GO:0000155">
    <property type="term" value="F:phosphorelay sensor kinase activity"/>
    <property type="evidence" value="ECO:0007669"/>
    <property type="project" value="InterPro"/>
</dbReference>
<dbReference type="AlphaFoldDB" id="A0A0A1MYG5"/>
<dbReference type="GO" id="GO:0005524">
    <property type="term" value="F:ATP binding"/>
    <property type="evidence" value="ECO:0007669"/>
    <property type="project" value="UniProtKB-KW"/>
</dbReference>
<keyword evidence="10" id="KW-0067">ATP-binding</keyword>
<dbReference type="CDD" id="cd00075">
    <property type="entry name" value="HATPase"/>
    <property type="match status" value="1"/>
</dbReference>
<dbReference type="InterPro" id="IPR035965">
    <property type="entry name" value="PAS-like_dom_sf"/>
</dbReference>
<evidence type="ECO:0000259" key="15">
    <source>
        <dbReference type="PROSITE" id="PS50109"/>
    </source>
</evidence>
<dbReference type="SUPFAM" id="SSF55874">
    <property type="entry name" value="ATPase domain of HSP90 chaperone/DNA topoisomerase II/histidine kinase"/>
    <property type="match status" value="1"/>
</dbReference>
<dbReference type="EC" id="2.7.13.3" evidence="3"/>
<proteinExistence type="predicted"/>
<dbReference type="PANTHER" id="PTHR42878">
    <property type="entry name" value="TWO-COMPONENT HISTIDINE KINASE"/>
    <property type="match status" value="1"/>
</dbReference>
<dbReference type="PROSITE" id="PS50109">
    <property type="entry name" value="HIS_KIN"/>
    <property type="match status" value="1"/>
</dbReference>
<dbReference type="CDD" id="cd00082">
    <property type="entry name" value="HisKA"/>
    <property type="match status" value="1"/>
</dbReference>
<dbReference type="InterPro" id="IPR004358">
    <property type="entry name" value="Sig_transdc_His_kin-like_C"/>
</dbReference>
<dbReference type="Pfam" id="PF00672">
    <property type="entry name" value="HAMP"/>
    <property type="match status" value="1"/>
</dbReference>
<dbReference type="SMART" id="SM00388">
    <property type="entry name" value="HisKA"/>
    <property type="match status" value="1"/>
</dbReference>
<evidence type="ECO:0000256" key="9">
    <source>
        <dbReference type="ARBA" id="ARBA00022777"/>
    </source>
</evidence>
<dbReference type="GO" id="GO:0007234">
    <property type="term" value="P:osmosensory signaling via phosphorelay pathway"/>
    <property type="evidence" value="ECO:0007669"/>
    <property type="project" value="TreeGrafter"/>
</dbReference>
<evidence type="ECO:0000256" key="11">
    <source>
        <dbReference type="ARBA" id="ARBA00022989"/>
    </source>
</evidence>
<evidence type="ECO:0000256" key="13">
    <source>
        <dbReference type="ARBA" id="ARBA00023136"/>
    </source>
</evidence>
<evidence type="ECO:0000313" key="18">
    <source>
        <dbReference type="Proteomes" id="UP000040453"/>
    </source>
</evidence>
<dbReference type="InterPro" id="IPR003594">
    <property type="entry name" value="HATPase_dom"/>
</dbReference>
<dbReference type="PROSITE" id="PS50885">
    <property type="entry name" value="HAMP"/>
    <property type="match status" value="1"/>
</dbReference>
<accession>A0A0A1MYG5</accession>
<keyword evidence="12" id="KW-0902">Two-component regulatory system</keyword>
<feature type="transmembrane region" description="Helical" evidence="14">
    <location>
        <begin position="12"/>
        <end position="33"/>
    </location>
</feature>
<evidence type="ECO:0000256" key="6">
    <source>
        <dbReference type="ARBA" id="ARBA00022679"/>
    </source>
</evidence>
<dbReference type="InterPro" id="IPR041328">
    <property type="entry name" value="HisK_sensor"/>
</dbReference>
<dbReference type="InterPro" id="IPR036890">
    <property type="entry name" value="HATPase_C_sf"/>
</dbReference>
<dbReference type="CDD" id="cd06225">
    <property type="entry name" value="HAMP"/>
    <property type="match status" value="1"/>
</dbReference>
<sequence length="584" mass="66156">MFWKSVVGKLSLTILLLVSFVLCVLMFFLMQFFENYHIQEAENDMSQMSEKISSLVDSDYDTEFIEDATEMLRDPSSRVVIYYADEEQWISGTEDTDLDFINESWIINDAEAQNLTSQVASQSSQGLVVDENEVISVGSPLEDGGAVFVFKSLDMINETRDQTTKLILLSGGIAILLTTFFAVFLSSRVTAPLIKMREAAYNLTRGEFNTKVPVLTRDEIGDLAIEFNRMGSQLNYHIQALRQEKEQLSSIVSSMADGVFTLNRDGEIVVINPPAEAYLDNWNYEHKQGEHKERQLPTKLKDALNEVIAEERAVLKESVLQGRNYVMLVTPLYDESHVRGCVAVIRDMTEERRLDKLRKDFIANVSHELRTPISMLQGYSEAIVDDIAETKEDKNELAKIIYEESLRMGRLVNELLDLARMEAGQIQLHVDSVAVQAFVERIVHKFQGIAQDNEVELTLTLDMHEQIGEMDADRIEQVLTNLIDNAIRHSEKGGKVEVHALSNSDFLHVEVEDNGSGIPEEDLPFVFERFYKADKSRVKKEKQGTGLGLSIAKNIIEAHQGKIQVRSRLDIGTTFSFEIPMKHS</sequence>
<dbReference type="SUPFAM" id="SSF158472">
    <property type="entry name" value="HAMP domain-like"/>
    <property type="match status" value="1"/>
</dbReference>
<dbReference type="SUPFAM" id="SSF47384">
    <property type="entry name" value="Homodimeric domain of signal transducing histidine kinase"/>
    <property type="match status" value="1"/>
</dbReference>
<dbReference type="Gene3D" id="3.30.565.10">
    <property type="entry name" value="Histidine kinase-like ATPase, C-terminal domain"/>
    <property type="match status" value="1"/>
</dbReference>
<dbReference type="InterPro" id="IPR003661">
    <property type="entry name" value="HisK_dim/P_dom"/>
</dbReference>
<evidence type="ECO:0000256" key="14">
    <source>
        <dbReference type="SAM" id="Phobius"/>
    </source>
</evidence>
<reference evidence="17 18" key="1">
    <citation type="submission" date="2014-11" db="EMBL/GenBank/DDBJ databases">
        <authorList>
            <person name="Urmite Genomes Urmite Genomes"/>
        </authorList>
    </citation>
    <scope>NUCLEOTIDE SEQUENCE [LARGE SCALE GENOMIC DNA]</scope>
    <source>
        <strain evidence="17 18">Oc5</strain>
    </source>
</reference>
<evidence type="ECO:0000256" key="3">
    <source>
        <dbReference type="ARBA" id="ARBA00012438"/>
    </source>
</evidence>
<evidence type="ECO:0000256" key="2">
    <source>
        <dbReference type="ARBA" id="ARBA00004651"/>
    </source>
</evidence>
<dbReference type="SMART" id="SM00387">
    <property type="entry name" value="HATPase_c"/>
    <property type="match status" value="1"/>
</dbReference>
<evidence type="ECO:0000256" key="7">
    <source>
        <dbReference type="ARBA" id="ARBA00022692"/>
    </source>
</evidence>
<dbReference type="SMART" id="SM00304">
    <property type="entry name" value="HAMP"/>
    <property type="match status" value="1"/>
</dbReference>
<comment type="subcellular location">
    <subcellularLocation>
        <location evidence="2">Cell membrane</location>
        <topology evidence="2">Multi-pass membrane protein</topology>
    </subcellularLocation>
</comment>
<dbReference type="GO" id="GO:0000156">
    <property type="term" value="F:phosphorelay response regulator activity"/>
    <property type="evidence" value="ECO:0007669"/>
    <property type="project" value="TreeGrafter"/>
</dbReference>
<dbReference type="SUPFAM" id="SSF55785">
    <property type="entry name" value="PYP-like sensor domain (PAS domain)"/>
    <property type="match status" value="1"/>
</dbReference>
<keyword evidence="4" id="KW-1003">Cell membrane</keyword>
<dbReference type="InterPro" id="IPR005467">
    <property type="entry name" value="His_kinase_dom"/>
</dbReference>
<dbReference type="GO" id="GO:0030295">
    <property type="term" value="F:protein kinase activator activity"/>
    <property type="evidence" value="ECO:0007669"/>
    <property type="project" value="TreeGrafter"/>
</dbReference>
<protein>
    <recommendedName>
        <fullName evidence="3">histidine kinase</fullName>
        <ecNumber evidence="3">2.7.13.3</ecNumber>
    </recommendedName>
</protein>
<feature type="transmembrane region" description="Helical" evidence="14">
    <location>
        <begin position="166"/>
        <end position="185"/>
    </location>
</feature>
<dbReference type="Pfam" id="PF00989">
    <property type="entry name" value="PAS"/>
    <property type="match status" value="1"/>
</dbReference>